<feature type="transmembrane region" description="Helical" evidence="7">
    <location>
        <begin position="315"/>
        <end position="339"/>
    </location>
</feature>
<feature type="transmembrane region" description="Helical" evidence="7">
    <location>
        <begin position="287"/>
        <end position="309"/>
    </location>
</feature>
<name>A0A673AHG7_9TELE</name>
<evidence type="ECO:0000256" key="2">
    <source>
        <dbReference type="ARBA" id="ARBA00022448"/>
    </source>
</evidence>
<evidence type="ECO:0000256" key="7">
    <source>
        <dbReference type="SAM" id="Phobius"/>
    </source>
</evidence>
<dbReference type="InParanoid" id="A0A673AHG7"/>
<sequence>MSLGNLVLLSQTSHLLILYILFSVPVLPSFLYSIDHHPIITGENLSSSTVGPVLLQSSGTLGSTVGPVLLQSSGTLSSTATPLQHSPAHKPSDPNCTEDRDQLDSENIKVGVLLASKPVVQLITNPFIGSLTDRIGYHIPLCTGFCVIFIVSTCKCFQFSPSCFNKWFQAQQAPPLTHVVVYFVMDPADVIMSIWFCCKSPVHSAGGAPVGSALYQYVGKPAPFLFSAAMAALGGGKEEQKGTPLLTLLRDPYILIAAGSVCLAAQAVATLEAALPLWMMKTMCPSQWLLGFVFLPDSLSYLIASNIFGSVAHKIGRWLCAFIGMILTGTSLISLTLFLAGIVDSTVIPLMGSLVDLRYIPVYGTVYAIFDVAVCLGFIIGPAFGGPIAASLDFPILVAIVGTVNILYAPLCVLLFRPLRGQNNVRRAGKNNHVFTISSE</sequence>
<evidence type="ECO:0008006" key="10">
    <source>
        <dbReference type="Google" id="ProtNLM"/>
    </source>
</evidence>
<keyword evidence="4 7" id="KW-1133">Transmembrane helix</keyword>
<keyword evidence="2" id="KW-0813">Transport</keyword>
<dbReference type="GO" id="GO:0043195">
    <property type="term" value="C:terminal bouton"/>
    <property type="evidence" value="ECO:0007669"/>
    <property type="project" value="TreeGrafter"/>
</dbReference>
<feature type="transmembrane region" description="Helical" evidence="7">
    <location>
        <begin position="360"/>
        <end position="384"/>
    </location>
</feature>
<dbReference type="GO" id="GO:0030672">
    <property type="term" value="C:synaptic vesicle membrane"/>
    <property type="evidence" value="ECO:0007669"/>
    <property type="project" value="TreeGrafter"/>
</dbReference>
<keyword evidence="5 7" id="KW-0472">Membrane</keyword>
<evidence type="ECO:0000256" key="1">
    <source>
        <dbReference type="ARBA" id="ARBA00004141"/>
    </source>
</evidence>
<evidence type="ECO:0000256" key="3">
    <source>
        <dbReference type="ARBA" id="ARBA00022692"/>
    </source>
</evidence>
<dbReference type="GO" id="GO:0005335">
    <property type="term" value="F:serotonin:sodium:chloride symporter activity"/>
    <property type="evidence" value="ECO:0007669"/>
    <property type="project" value="TreeGrafter"/>
</dbReference>
<protein>
    <recommendedName>
        <fullName evidence="10">Major facilitator superfamily (MFS) profile domain-containing protein</fullName>
    </recommendedName>
</protein>
<keyword evidence="3 7" id="KW-0812">Transmembrane</keyword>
<evidence type="ECO:0000256" key="6">
    <source>
        <dbReference type="SAM" id="MobiDB-lite"/>
    </source>
</evidence>
<feature type="region of interest" description="Disordered" evidence="6">
    <location>
        <begin position="75"/>
        <end position="101"/>
    </location>
</feature>
<comment type="subcellular location">
    <subcellularLocation>
        <location evidence="1">Membrane</location>
        <topology evidence="1">Multi-pass membrane protein</topology>
    </subcellularLocation>
</comment>
<reference evidence="8" key="1">
    <citation type="submission" date="2019-06" db="EMBL/GenBank/DDBJ databases">
        <authorList>
            <consortium name="Wellcome Sanger Institute Data Sharing"/>
        </authorList>
    </citation>
    <scope>NUCLEOTIDE SEQUENCE [LARGE SCALE GENOMIC DNA]</scope>
</reference>
<keyword evidence="9" id="KW-1185">Reference proteome</keyword>
<evidence type="ECO:0000313" key="8">
    <source>
        <dbReference type="Ensembl" id="ENSSORP00005028719.1"/>
    </source>
</evidence>
<dbReference type="PANTHER" id="PTHR23506:SF30">
    <property type="entry name" value="SYNAPTIC VESICULAR AMINE TRANSPORTER"/>
    <property type="match status" value="1"/>
</dbReference>
<dbReference type="InterPro" id="IPR050930">
    <property type="entry name" value="MFS_Vesicular_Transporter"/>
</dbReference>
<feature type="compositionally biased region" description="Polar residues" evidence="6">
    <location>
        <begin position="75"/>
        <end position="84"/>
    </location>
</feature>
<reference evidence="8" key="3">
    <citation type="submission" date="2025-09" db="UniProtKB">
        <authorList>
            <consortium name="Ensembl"/>
        </authorList>
    </citation>
    <scope>IDENTIFICATION</scope>
</reference>
<proteinExistence type="predicted"/>
<dbReference type="InterPro" id="IPR036259">
    <property type="entry name" value="MFS_trans_sf"/>
</dbReference>
<dbReference type="Proteomes" id="UP000472271">
    <property type="component" value="Chromosome 6"/>
</dbReference>
<dbReference type="SUPFAM" id="SSF103473">
    <property type="entry name" value="MFS general substrate transporter"/>
    <property type="match status" value="1"/>
</dbReference>
<reference evidence="8" key="2">
    <citation type="submission" date="2025-08" db="UniProtKB">
        <authorList>
            <consortium name="Ensembl"/>
        </authorList>
    </citation>
    <scope>IDENTIFICATION</scope>
</reference>
<dbReference type="Gene3D" id="1.20.1250.20">
    <property type="entry name" value="MFS general substrate transporter like domains"/>
    <property type="match status" value="2"/>
</dbReference>
<organism evidence="8 9">
    <name type="scientific">Sphaeramia orbicularis</name>
    <name type="common">orbiculate cardinalfish</name>
    <dbReference type="NCBI Taxonomy" id="375764"/>
    <lineage>
        <taxon>Eukaryota</taxon>
        <taxon>Metazoa</taxon>
        <taxon>Chordata</taxon>
        <taxon>Craniata</taxon>
        <taxon>Vertebrata</taxon>
        <taxon>Euteleostomi</taxon>
        <taxon>Actinopterygii</taxon>
        <taxon>Neopterygii</taxon>
        <taxon>Teleostei</taxon>
        <taxon>Neoteleostei</taxon>
        <taxon>Acanthomorphata</taxon>
        <taxon>Gobiaria</taxon>
        <taxon>Kurtiformes</taxon>
        <taxon>Apogonoidei</taxon>
        <taxon>Apogonidae</taxon>
        <taxon>Apogoninae</taxon>
        <taxon>Sphaeramia</taxon>
    </lineage>
</organism>
<accession>A0A673AHG7</accession>
<dbReference type="GO" id="GO:0015842">
    <property type="term" value="P:aminergic neurotransmitter loading into synaptic vesicle"/>
    <property type="evidence" value="ECO:0007669"/>
    <property type="project" value="TreeGrafter"/>
</dbReference>
<dbReference type="Ensembl" id="ENSSORT00005029533.1">
    <property type="protein sequence ID" value="ENSSORP00005028719.1"/>
    <property type="gene ID" value="ENSSORG00005013725.1"/>
</dbReference>
<evidence type="ECO:0000256" key="5">
    <source>
        <dbReference type="ARBA" id="ARBA00023136"/>
    </source>
</evidence>
<dbReference type="PANTHER" id="PTHR23506">
    <property type="entry name" value="GH10249P"/>
    <property type="match status" value="1"/>
</dbReference>
<feature type="transmembrane region" description="Helical" evidence="7">
    <location>
        <begin position="396"/>
        <end position="416"/>
    </location>
</feature>
<evidence type="ECO:0000313" key="9">
    <source>
        <dbReference type="Proteomes" id="UP000472271"/>
    </source>
</evidence>
<dbReference type="AlphaFoldDB" id="A0A673AHG7"/>
<evidence type="ECO:0000256" key="4">
    <source>
        <dbReference type="ARBA" id="ARBA00022989"/>
    </source>
</evidence>